<evidence type="ECO:0000313" key="1">
    <source>
        <dbReference type="EMBL" id="WEX86456.1"/>
    </source>
</evidence>
<dbReference type="Proteomes" id="UP001229355">
    <property type="component" value="Chromosome 1"/>
</dbReference>
<sequence>MPDSHAEPPRAYGEFSLVLDGGYAKAAEMMDAKELAAASSR</sequence>
<keyword evidence="2" id="KW-1185">Reference proteome</keyword>
<reference evidence="1 2" key="1">
    <citation type="submission" date="2023-03" db="EMBL/GenBank/DDBJ databases">
        <authorList>
            <person name="Kaur S."/>
            <person name="Espinosa-Saiz D."/>
            <person name="Velazquez E."/>
            <person name="Menendez E."/>
            <person name="diCenzo G.C."/>
        </authorList>
    </citation>
    <scope>NUCLEOTIDE SEQUENCE [LARGE SCALE GENOMIC DNA]</scope>
    <source>
        <strain evidence="1 2">LMG 24692</strain>
    </source>
</reference>
<dbReference type="EMBL" id="CP120373">
    <property type="protein sequence ID" value="WEX86456.1"/>
    <property type="molecule type" value="Genomic_DNA"/>
</dbReference>
<gene>
    <name evidence="1" type="ORF">PZN02_002740</name>
</gene>
<name>A0ABY8DBN1_9HYPH</name>
<accession>A0ABY8DBN1</accession>
<evidence type="ECO:0000313" key="2">
    <source>
        <dbReference type="Proteomes" id="UP001229355"/>
    </source>
</evidence>
<dbReference type="RefSeq" id="WP_280658522.1">
    <property type="nucleotide sequence ID" value="NZ_CP120373.1"/>
</dbReference>
<organism evidence="1 2">
    <name type="scientific">Sinorhizobium garamanticum</name>
    <dbReference type="NCBI Taxonomy" id="680247"/>
    <lineage>
        <taxon>Bacteria</taxon>
        <taxon>Pseudomonadati</taxon>
        <taxon>Pseudomonadota</taxon>
        <taxon>Alphaproteobacteria</taxon>
        <taxon>Hyphomicrobiales</taxon>
        <taxon>Rhizobiaceae</taxon>
        <taxon>Sinorhizobium/Ensifer group</taxon>
        <taxon>Sinorhizobium</taxon>
    </lineage>
</organism>
<protein>
    <submittedName>
        <fullName evidence="1">Uncharacterized protein</fullName>
    </submittedName>
</protein>
<proteinExistence type="predicted"/>